<comment type="subunit">
    <text evidence="2 5">Part of the 50S ribosomal subunit.</text>
</comment>
<evidence type="ECO:0000256" key="4">
    <source>
        <dbReference type="ARBA" id="ARBA00023274"/>
    </source>
</evidence>
<evidence type="ECO:0000259" key="7">
    <source>
        <dbReference type="Pfam" id="PF00327"/>
    </source>
</evidence>
<accession>A0A3A9K4G0</accession>
<dbReference type="InterPro" id="IPR005996">
    <property type="entry name" value="Ribosomal_uL30_bac-type"/>
</dbReference>
<evidence type="ECO:0000256" key="2">
    <source>
        <dbReference type="ARBA" id="ARBA00011838"/>
    </source>
</evidence>
<dbReference type="PANTHER" id="PTHR15892:SF2">
    <property type="entry name" value="LARGE RIBOSOMAL SUBUNIT PROTEIN UL30M"/>
    <property type="match status" value="1"/>
</dbReference>
<sequence>MAKKLEITLVRSLIGRPEDQRVTVKTLGLRKMHHTVVQEDNEAMRGMVNKVSHLVKVTEVEA</sequence>
<dbReference type="PANTHER" id="PTHR15892">
    <property type="entry name" value="MITOCHONDRIAL RIBOSOMAL PROTEIN L30"/>
    <property type="match status" value="1"/>
</dbReference>
<dbReference type="GO" id="GO:0022625">
    <property type="term" value="C:cytosolic large ribosomal subunit"/>
    <property type="evidence" value="ECO:0007669"/>
    <property type="project" value="TreeGrafter"/>
</dbReference>
<feature type="domain" description="Large ribosomal subunit protein uL30-like ferredoxin-like fold" evidence="7">
    <location>
        <begin position="6"/>
        <end position="55"/>
    </location>
</feature>
<dbReference type="InterPro" id="IPR036919">
    <property type="entry name" value="Ribo_uL30_ferredoxin-like_sf"/>
</dbReference>
<keyword evidence="9" id="KW-1185">Reference proteome</keyword>
<dbReference type="HAMAP" id="MF_01371_B">
    <property type="entry name" value="Ribosomal_uL30_B"/>
    <property type="match status" value="1"/>
</dbReference>
<dbReference type="GO" id="GO:0006412">
    <property type="term" value="P:translation"/>
    <property type="evidence" value="ECO:0007669"/>
    <property type="project" value="UniProtKB-UniRule"/>
</dbReference>
<dbReference type="PROSITE" id="PS00634">
    <property type="entry name" value="RIBOSOMAL_L30"/>
    <property type="match status" value="1"/>
</dbReference>
<dbReference type="OrthoDB" id="9812790at2"/>
<dbReference type="CDD" id="cd01658">
    <property type="entry name" value="Ribosomal_L30"/>
    <property type="match status" value="1"/>
</dbReference>
<keyword evidence="4 5" id="KW-0687">Ribonucleoprotein</keyword>
<evidence type="ECO:0000256" key="3">
    <source>
        <dbReference type="ARBA" id="ARBA00022980"/>
    </source>
</evidence>
<organism evidence="8 9">
    <name type="scientific">Salipaludibacillus neizhouensis</name>
    <dbReference type="NCBI Taxonomy" id="885475"/>
    <lineage>
        <taxon>Bacteria</taxon>
        <taxon>Bacillati</taxon>
        <taxon>Bacillota</taxon>
        <taxon>Bacilli</taxon>
        <taxon>Bacillales</taxon>
        <taxon>Bacillaceae</taxon>
    </lineage>
</organism>
<dbReference type="InterPro" id="IPR016082">
    <property type="entry name" value="Ribosomal_uL30_ferredoxin-like"/>
</dbReference>
<reference evidence="8 9" key="1">
    <citation type="submission" date="2017-10" db="EMBL/GenBank/DDBJ databases">
        <title>Bacillus sp. nov., a halophilic bacterium isolated from a Keqin Lake.</title>
        <authorList>
            <person name="Wang H."/>
        </authorList>
    </citation>
    <scope>NUCLEOTIDE SEQUENCE [LARGE SCALE GENOMIC DNA]</scope>
    <source>
        <strain evidence="8 9">KCTC 13187</strain>
    </source>
</reference>
<keyword evidence="3 5" id="KW-0689">Ribosomal protein</keyword>
<comment type="caution">
    <text evidence="8">The sequence shown here is derived from an EMBL/GenBank/DDBJ whole genome shotgun (WGS) entry which is preliminary data.</text>
</comment>
<dbReference type="NCBIfam" id="TIGR01308">
    <property type="entry name" value="rpmD_bact"/>
    <property type="match status" value="1"/>
</dbReference>
<dbReference type="FunFam" id="3.30.1390.20:FF:000001">
    <property type="entry name" value="50S ribosomal protein L30"/>
    <property type="match status" value="1"/>
</dbReference>
<dbReference type="PIRSF" id="PIRSF002211">
    <property type="entry name" value="Ribosomal_L30_bac-type"/>
    <property type="match status" value="1"/>
</dbReference>
<dbReference type="RefSeq" id="WP_110937970.1">
    <property type="nucleotide sequence ID" value="NZ_KZ614147.1"/>
</dbReference>
<dbReference type="Pfam" id="PF00327">
    <property type="entry name" value="Ribosomal_L30"/>
    <property type="match status" value="1"/>
</dbReference>
<dbReference type="EMBL" id="PDOE01000018">
    <property type="protein sequence ID" value="RKL65342.1"/>
    <property type="molecule type" value="Genomic_DNA"/>
</dbReference>
<proteinExistence type="inferred from homology"/>
<gene>
    <name evidence="5" type="primary">rpmD</name>
    <name evidence="8" type="ORF">CR203_21305</name>
</gene>
<dbReference type="Gene3D" id="3.30.1390.20">
    <property type="entry name" value="Ribosomal protein L30, ferredoxin-like fold domain"/>
    <property type="match status" value="1"/>
</dbReference>
<name>A0A3A9K4G0_9BACI</name>
<evidence type="ECO:0000256" key="5">
    <source>
        <dbReference type="HAMAP-Rule" id="MF_01371"/>
    </source>
</evidence>
<dbReference type="InterPro" id="IPR018038">
    <property type="entry name" value="Ribosomal_uL30_CS"/>
</dbReference>
<evidence type="ECO:0000313" key="8">
    <source>
        <dbReference type="EMBL" id="RKL65342.1"/>
    </source>
</evidence>
<dbReference type="SUPFAM" id="SSF55129">
    <property type="entry name" value="Ribosomal protein L30p/L7e"/>
    <property type="match status" value="1"/>
</dbReference>
<dbReference type="AlphaFoldDB" id="A0A3A9K4G0"/>
<dbReference type="Proteomes" id="UP000281498">
    <property type="component" value="Unassembled WGS sequence"/>
</dbReference>
<comment type="similarity">
    <text evidence="1 5 6">Belongs to the universal ribosomal protein uL30 family.</text>
</comment>
<protein>
    <recommendedName>
        <fullName evidence="5">Large ribosomal subunit protein uL30</fullName>
    </recommendedName>
</protein>
<evidence type="ECO:0000256" key="1">
    <source>
        <dbReference type="ARBA" id="ARBA00007594"/>
    </source>
</evidence>
<evidence type="ECO:0000256" key="6">
    <source>
        <dbReference type="RuleBase" id="RU003734"/>
    </source>
</evidence>
<dbReference type="GO" id="GO:0003735">
    <property type="term" value="F:structural constituent of ribosome"/>
    <property type="evidence" value="ECO:0007669"/>
    <property type="project" value="InterPro"/>
</dbReference>
<evidence type="ECO:0000313" key="9">
    <source>
        <dbReference type="Proteomes" id="UP000281498"/>
    </source>
</evidence>